<evidence type="ECO:0000256" key="10">
    <source>
        <dbReference type="ARBA" id="ARBA00023027"/>
    </source>
</evidence>
<dbReference type="GO" id="GO:0005524">
    <property type="term" value="F:ATP binding"/>
    <property type="evidence" value="ECO:0007669"/>
    <property type="project" value="UniProtKB-UniRule"/>
</dbReference>
<evidence type="ECO:0000313" key="22">
    <source>
        <dbReference type="EMBL" id="MBB6055615.1"/>
    </source>
</evidence>
<reference evidence="22 23" key="1">
    <citation type="submission" date="2020-08" db="EMBL/GenBank/DDBJ databases">
        <title>Genomic Encyclopedia of Type Strains, Phase IV (KMG-IV): sequencing the most valuable type-strain genomes for metagenomic binning, comparative biology and taxonomic classification.</title>
        <authorList>
            <person name="Goeker M."/>
        </authorList>
    </citation>
    <scope>NUCLEOTIDE SEQUENCE [LARGE SCALE GENOMIC DNA]</scope>
    <source>
        <strain evidence="22 23">DSM 22975</strain>
    </source>
</reference>
<dbReference type="PANTHER" id="PTHR12592">
    <property type="entry name" value="ATP-DEPENDENT (S)-NAD(P)H-HYDRATE DEHYDRATASE FAMILY MEMBER"/>
    <property type="match status" value="1"/>
</dbReference>
<evidence type="ECO:0000256" key="3">
    <source>
        <dbReference type="ARBA" id="ARBA00006001"/>
    </source>
</evidence>
<feature type="binding site" evidence="17">
    <location>
        <position position="372"/>
    </location>
    <ligand>
        <name>(6S)-NADPHX</name>
        <dbReference type="ChEBI" id="CHEBI:64076"/>
    </ligand>
</feature>
<feature type="binding site" evidence="17">
    <location>
        <position position="437"/>
    </location>
    <ligand>
        <name>AMP</name>
        <dbReference type="ChEBI" id="CHEBI:456215"/>
    </ligand>
</feature>
<comment type="function">
    <text evidence="14 19">Bifunctional enzyme that catalyzes the epimerization of the S- and R-forms of NAD(P)HX and the dehydration of the S-form of NAD(P)HX at the expense of ADP, which is converted to AMP. This allows the repair of both epimers of NAD(P)HX, a damaged form of NAD(P)H that is a result of enzymatic or heat-dependent hydration.</text>
</comment>
<comment type="similarity">
    <text evidence="18">Belongs to the NnrE/AIBP family.</text>
</comment>
<dbReference type="AlphaFoldDB" id="A0A841GJW1"/>
<evidence type="ECO:0000256" key="16">
    <source>
        <dbReference type="ARBA" id="ARBA00049209"/>
    </source>
</evidence>
<evidence type="ECO:0000259" key="21">
    <source>
        <dbReference type="PROSITE" id="PS51385"/>
    </source>
</evidence>
<dbReference type="InterPro" id="IPR004443">
    <property type="entry name" value="YjeF_N_dom"/>
</dbReference>
<dbReference type="Proteomes" id="UP000585721">
    <property type="component" value="Unassembled WGS sequence"/>
</dbReference>
<feature type="binding site" evidence="18">
    <location>
        <begin position="73"/>
        <end position="77"/>
    </location>
    <ligand>
        <name>(6S)-NADPHX</name>
        <dbReference type="ChEBI" id="CHEBI:64076"/>
    </ligand>
</feature>
<dbReference type="GO" id="GO:0052856">
    <property type="term" value="F:NAD(P)HX epimerase activity"/>
    <property type="evidence" value="ECO:0007669"/>
    <property type="project" value="UniProtKB-UniRule"/>
</dbReference>
<dbReference type="EC" id="5.1.99.6" evidence="19"/>
<comment type="catalytic activity">
    <reaction evidence="1 18 19">
        <text>(6R)-NADHX = (6S)-NADHX</text>
        <dbReference type="Rhea" id="RHEA:32215"/>
        <dbReference type="ChEBI" id="CHEBI:64074"/>
        <dbReference type="ChEBI" id="CHEBI:64075"/>
        <dbReference type="EC" id="5.1.99.6"/>
    </reaction>
</comment>
<keyword evidence="9 18" id="KW-0630">Potassium</keyword>
<dbReference type="FunFam" id="3.40.1190.20:FF:000017">
    <property type="entry name" value="Multifunctional fusion protein"/>
    <property type="match status" value="1"/>
</dbReference>
<dbReference type="InterPro" id="IPR029056">
    <property type="entry name" value="Ribokinase-like"/>
</dbReference>
<keyword evidence="23" id="KW-1185">Reference proteome</keyword>
<dbReference type="HAMAP" id="MF_01965">
    <property type="entry name" value="NADHX_dehydratase"/>
    <property type="match status" value="1"/>
</dbReference>
<sequence length="511" mass="54872">MNQSAPVITNICDSLPQYSWRTEQIRQMEQQLISAQNISMYQLMLRAGEALFKTVQQCWPQARHLWVFCGKGNNGGDGYVVARLARQAGYRVEVIAFDEPAPDIPAEQAKRDWLKAGGTCCGLSAVYGKPDLIIDALLGIGPSTPLRGELLAWIQFINRQNAPVLSVDIPSGLNADTGMPLGGAVHATATLTLVGLKCGLLTGQAADYTGHLYLSDLKDDAANYCDTGGIQVLNYAWVSSWLSPRKRTAHKGDCGKVLLVGGGPGMPGAIRLAGEASLRTGAGLVKVFCHPENRQLVLSGRPELMSCQDLTKLNLQWPDVLVVGPGLGMEEWGREQWQSVADFSGYRVIDADGLNWLACHPGTHKNSVLTPHPGEAARLLQCTVADVQTDRFATVQELQHRYGGVVLLKGAGTLIYDGRQMAICTEGNPGMASGGMGDVLSGIIAALLAQGLSLFDAACCGALLHGKAASEVAKVHGERGMLASDLFFWLQKLANPQRYQHGNNADTNTER</sequence>
<dbReference type="InterPro" id="IPR017953">
    <property type="entry name" value="Carbohydrate_kinase_pred_CS"/>
</dbReference>
<keyword evidence="7 17" id="KW-0067">ATP-binding</keyword>
<feature type="binding site" evidence="17">
    <location>
        <position position="269"/>
    </location>
    <ligand>
        <name>(6S)-NADPHX</name>
        <dbReference type="ChEBI" id="CHEBI:64076"/>
    </ligand>
</feature>
<dbReference type="Pfam" id="PF03853">
    <property type="entry name" value="YjeF_N"/>
    <property type="match status" value="1"/>
</dbReference>
<dbReference type="SUPFAM" id="SSF64153">
    <property type="entry name" value="YjeF N-terminal domain-like"/>
    <property type="match status" value="1"/>
</dbReference>
<protein>
    <recommendedName>
        <fullName evidence="19">Bifunctional NAD(P)H-hydrate repair enzyme</fullName>
    </recommendedName>
    <alternativeName>
        <fullName evidence="19">Nicotinamide nucleotide repair protein</fullName>
    </alternativeName>
    <domain>
        <recommendedName>
            <fullName evidence="19">ADP-dependent (S)-NAD(P)H-hydrate dehydratase</fullName>
            <ecNumber evidence="19">4.2.1.136</ecNumber>
        </recommendedName>
        <alternativeName>
            <fullName evidence="19">ADP-dependent NAD(P)HX dehydratase</fullName>
        </alternativeName>
    </domain>
    <domain>
        <recommendedName>
            <fullName evidence="19">NAD(P)H-hydrate epimerase</fullName>
            <ecNumber evidence="19">5.1.99.6</ecNumber>
        </recommendedName>
    </domain>
</protein>
<evidence type="ECO:0000256" key="8">
    <source>
        <dbReference type="ARBA" id="ARBA00022857"/>
    </source>
</evidence>
<dbReference type="Gene3D" id="3.40.1190.20">
    <property type="match status" value="1"/>
</dbReference>
<feature type="binding site" evidence="18">
    <location>
        <position position="171"/>
    </location>
    <ligand>
        <name>K(+)</name>
        <dbReference type="ChEBI" id="CHEBI:29103"/>
    </ligand>
</feature>
<evidence type="ECO:0000256" key="1">
    <source>
        <dbReference type="ARBA" id="ARBA00000013"/>
    </source>
</evidence>
<keyword evidence="13" id="KW-0511">Multifunctional enzyme</keyword>
<dbReference type="InterPro" id="IPR036652">
    <property type="entry name" value="YjeF_N_dom_sf"/>
</dbReference>
<dbReference type="NCBIfam" id="TIGR00196">
    <property type="entry name" value="yjeF_cterm"/>
    <property type="match status" value="1"/>
</dbReference>
<dbReference type="InterPro" id="IPR030677">
    <property type="entry name" value="Nnr"/>
</dbReference>
<comment type="similarity">
    <text evidence="3 19">In the N-terminal section; belongs to the NnrE/AIBP family.</text>
</comment>
<dbReference type="PROSITE" id="PS51383">
    <property type="entry name" value="YJEF_C_3"/>
    <property type="match status" value="1"/>
</dbReference>
<evidence type="ECO:0000256" key="15">
    <source>
        <dbReference type="ARBA" id="ARBA00048238"/>
    </source>
</evidence>
<dbReference type="InterPro" id="IPR000631">
    <property type="entry name" value="CARKD"/>
</dbReference>
<proteinExistence type="inferred from homology"/>
<evidence type="ECO:0000256" key="6">
    <source>
        <dbReference type="ARBA" id="ARBA00022741"/>
    </source>
</evidence>
<keyword evidence="8 17" id="KW-0521">NADP</keyword>
<evidence type="ECO:0000259" key="20">
    <source>
        <dbReference type="PROSITE" id="PS51383"/>
    </source>
</evidence>
<comment type="cofactor">
    <cofactor evidence="18 19">
        <name>K(+)</name>
        <dbReference type="ChEBI" id="CHEBI:29103"/>
    </cofactor>
    <text evidence="18 19">Binds 1 potassium ion per subunit.</text>
</comment>
<dbReference type="EMBL" id="JACHGR010000004">
    <property type="protein sequence ID" value="MBB6055615.1"/>
    <property type="molecule type" value="Genomic_DNA"/>
</dbReference>
<comment type="catalytic activity">
    <reaction evidence="15 17 19">
        <text>(6S)-NADHX + ADP = AMP + phosphate + NADH + H(+)</text>
        <dbReference type="Rhea" id="RHEA:32223"/>
        <dbReference type="ChEBI" id="CHEBI:15378"/>
        <dbReference type="ChEBI" id="CHEBI:43474"/>
        <dbReference type="ChEBI" id="CHEBI:57945"/>
        <dbReference type="ChEBI" id="CHEBI:64074"/>
        <dbReference type="ChEBI" id="CHEBI:456215"/>
        <dbReference type="ChEBI" id="CHEBI:456216"/>
        <dbReference type="EC" id="4.2.1.136"/>
    </reaction>
</comment>
<dbReference type="PROSITE" id="PS51385">
    <property type="entry name" value="YJEF_N"/>
    <property type="match status" value="1"/>
</dbReference>
<comment type="cofactor">
    <cofactor evidence="17">
        <name>Mg(2+)</name>
        <dbReference type="ChEBI" id="CHEBI:18420"/>
    </cofactor>
</comment>
<evidence type="ECO:0000256" key="18">
    <source>
        <dbReference type="HAMAP-Rule" id="MF_01966"/>
    </source>
</evidence>
<dbReference type="Gene3D" id="3.40.50.10260">
    <property type="entry name" value="YjeF N-terminal domain"/>
    <property type="match status" value="1"/>
</dbReference>
<dbReference type="SUPFAM" id="SSF53613">
    <property type="entry name" value="Ribokinase-like"/>
    <property type="match status" value="1"/>
</dbReference>
<gene>
    <name evidence="17" type="primary">nnrD</name>
    <name evidence="18" type="synonym">nnrE</name>
    <name evidence="22" type="ORF">HNR75_001521</name>
</gene>
<keyword evidence="12 17" id="KW-0456">Lyase</keyword>
<dbReference type="PANTHER" id="PTHR12592:SF0">
    <property type="entry name" value="ATP-DEPENDENT (S)-NAD(P)H-HYDRATE DEHYDRATASE"/>
    <property type="match status" value="1"/>
</dbReference>
<comment type="caution">
    <text evidence="18">Lacks conserved residue(s) required for the propagation of feature annotation.</text>
</comment>
<feature type="binding site" evidence="17">
    <location>
        <begin position="409"/>
        <end position="413"/>
    </location>
    <ligand>
        <name>AMP</name>
        <dbReference type="ChEBI" id="CHEBI:456215"/>
    </ligand>
</feature>
<feature type="binding site" evidence="17">
    <location>
        <position position="438"/>
    </location>
    <ligand>
        <name>(6S)-NADPHX</name>
        <dbReference type="ChEBI" id="CHEBI:64076"/>
    </ligand>
</feature>
<evidence type="ECO:0000256" key="12">
    <source>
        <dbReference type="ARBA" id="ARBA00023239"/>
    </source>
</evidence>
<keyword evidence="5 18" id="KW-0479">Metal-binding</keyword>
<feature type="binding site" evidence="18">
    <location>
        <position position="168"/>
    </location>
    <ligand>
        <name>(6S)-NADPHX</name>
        <dbReference type="ChEBI" id="CHEBI:64076"/>
    </ligand>
</feature>
<comment type="function">
    <text evidence="18">Catalyzes the epimerization of the S- and R-forms of NAD(P)HX, a damaged form of NAD(P)H that is a result of enzymatic or heat-dependent hydration. This is a prerequisite for the S-specific NAD(P)H-hydrate dehydratase to allow the repair of both epimers of NAD(P)HX.</text>
</comment>
<keyword evidence="11 18" id="KW-0413">Isomerase</keyword>
<keyword evidence="6 17" id="KW-0547">Nucleotide-binding</keyword>
<name>A0A841GJW1_9GAMM</name>
<dbReference type="PROSITE" id="PS01050">
    <property type="entry name" value="YJEF_C_2"/>
    <property type="match status" value="1"/>
</dbReference>
<evidence type="ECO:0000256" key="7">
    <source>
        <dbReference type="ARBA" id="ARBA00022840"/>
    </source>
</evidence>
<evidence type="ECO:0000256" key="9">
    <source>
        <dbReference type="ARBA" id="ARBA00022958"/>
    </source>
</evidence>
<evidence type="ECO:0000256" key="13">
    <source>
        <dbReference type="ARBA" id="ARBA00023268"/>
    </source>
</evidence>
<dbReference type="HAMAP" id="MF_01966">
    <property type="entry name" value="NADHX_epimerase"/>
    <property type="match status" value="1"/>
</dbReference>
<dbReference type="EC" id="4.2.1.136" evidence="19"/>
<comment type="caution">
    <text evidence="22">The sequence shown here is derived from an EMBL/GenBank/DDBJ whole genome shotgun (WGS) entry which is preliminary data.</text>
</comment>
<feature type="domain" description="YjeF N-terminal" evidence="21">
    <location>
        <begin position="25"/>
        <end position="225"/>
    </location>
</feature>
<comment type="catalytic activity">
    <reaction evidence="2 18 19">
        <text>(6R)-NADPHX = (6S)-NADPHX</text>
        <dbReference type="Rhea" id="RHEA:32227"/>
        <dbReference type="ChEBI" id="CHEBI:64076"/>
        <dbReference type="ChEBI" id="CHEBI:64077"/>
        <dbReference type="EC" id="5.1.99.6"/>
    </reaction>
</comment>
<evidence type="ECO:0000256" key="4">
    <source>
        <dbReference type="ARBA" id="ARBA00009524"/>
    </source>
</evidence>
<feature type="binding site" evidence="18">
    <location>
        <position position="135"/>
    </location>
    <ligand>
        <name>K(+)</name>
        <dbReference type="ChEBI" id="CHEBI:29103"/>
    </ligand>
</feature>
<keyword evidence="10 17" id="KW-0520">NAD</keyword>
<organism evidence="22 23">
    <name type="scientific">Tolumonas osonensis</name>
    <dbReference type="NCBI Taxonomy" id="675874"/>
    <lineage>
        <taxon>Bacteria</taxon>
        <taxon>Pseudomonadati</taxon>
        <taxon>Pseudomonadota</taxon>
        <taxon>Gammaproteobacteria</taxon>
        <taxon>Aeromonadales</taxon>
        <taxon>Aeromonadaceae</taxon>
        <taxon>Tolumonas</taxon>
    </lineage>
</organism>
<comment type="similarity">
    <text evidence="4 19">In the C-terminal section; belongs to the NnrD/CARKD family.</text>
</comment>
<comment type="function">
    <text evidence="17">Catalyzes the dehydration of the S-form of NAD(P)HX at the expense of ADP, which is converted to AMP. Together with NAD(P)HX epimerase, which catalyzes the epimerization of the S- and R-forms, the enzyme allows the repair of both epimers of NAD(P)HX, a damaged form of NAD(P)H that is a result of enzymatic or heat-dependent hydration.</text>
</comment>
<dbReference type="GO" id="GO:0052855">
    <property type="term" value="F:ADP-dependent NAD(P)H-hydrate dehydratase activity"/>
    <property type="evidence" value="ECO:0007669"/>
    <property type="project" value="UniProtKB-UniRule"/>
</dbReference>
<feature type="binding site" evidence="18">
    <location>
        <begin position="139"/>
        <end position="145"/>
    </location>
    <ligand>
        <name>(6S)-NADPHX</name>
        <dbReference type="ChEBI" id="CHEBI:64076"/>
    </ligand>
</feature>
<evidence type="ECO:0000256" key="14">
    <source>
        <dbReference type="ARBA" id="ARBA00025153"/>
    </source>
</evidence>
<comment type="similarity">
    <text evidence="17">Belongs to the NnrD/CARKD family.</text>
</comment>
<evidence type="ECO:0000256" key="2">
    <source>
        <dbReference type="ARBA" id="ARBA00000909"/>
    </source>
</evidence>
<evidence type="ECO:0000256" key="5">
    <source>
        <dbReference type="ARBA" id="ARBA00022723"/>
    </source>
</evidence>
<dbReference type="GO" id="GO:0046496">
    <property type="term" value="P:nicotinamide nucleotide metabolic process"/>
    <property type="evidence" value="ECO:0007669"/>
    <property type="project" value="UniProtKB-UniRule"/>
</dbReference>
<dbReference type="CDD" id="cd01171">
    <property type="entry name" value="YXKO-related"/>
    <property type="match status" value="1"/>
</dbReference>
<evidence type="ECO:0000256" key="17">
    <source>
        <dbReference type="HAMAP-Rule" id="MF_01965"/>
    </source>
</evidence>
<accession>A0A841GJW1</accession>
<comment type="subunit">
    <text evidence="17">Homotetramer.</text>
</comment>
<evidence type="ECO:0000256" key="11">
    <source>
        <dbReference type="ARBA" id="ARBA00023235"/>
    </source>
</evidence>
<evidence type="ECO:0000256" key="19">
    <source>
        <dbReference type="PIRNR" id="PIRNR017184"/>
    </source>
</evidence>
<dbReference type="RefSeq" id="WP_188026381.1">
    <property type="nucleotide sequence ID" value="NZ_JACHGR010000004.1"/>
</dbReference>
<dbReference type="Pfam" id="PF01256">
    <property type="entry name" value="Carb_kinase"/>
    <property type="match status" value="1"/>
</dbReference>
<dbReference type="GO" id="GO:0110051">
    <property type="term" value="P:metabolite repair"/>
    <property type="evidence" value="ECO:0007669"/>
    <property type="project" value="TreeGrafter"/>
</dbReference>
<feature type="domain" description="YjeF C-terminal" evidence="20">
    <location>
        <begin position="234"/>
        <end position="497"/>
    </location>
</feature>
<dbReference type="NCBIfam" id="TIGR00197">
    <property type="entry name" value="yjeF_nterm"/>
    <property type="match status" value="1"/>
</dbReference>
<feature type="binding site" evidence="17">
    <location>
        <position position="326"/>
    </location>
    <ligand>
        <name>(6S)-NADPHX</name>
        <dbReference type="ChEBI" id="CHEBI:64076"/>
    </ligand>
</feature>
<dbReference type="GO" id="GO:0046872">
    <property type="term" value="F:metal ion binding"/>
    <property type="evidence" value="ECO:0007669"/>
    <property type="project" value="UniProtKB-UniRule"/>
</dbReference>
<evidence type="ECO:0000313" key="23">
    <source>
        <dbReference type="Proteomes" id="UP000585721"/>
    </source>
</evidence>
<dbReference type="PIRSF" id="PIRSF017184">
    <property type="entry name" value="Nnr"/>
    <property type="match status" value="1"/>
</dbReference>
<feature type="binding site" evidence="18">
    <location>
        <position position="74"/>
    </location>
    <ligand>
        <name>K(+)</name>
        <dbReference type="ChEBI" id="CHEBI:29103"/>
    </ligand>
</feature>
<comment type="catalytic activity">
    <reaction evidence="16 17 19">
        <text>(6S)-NADPHX + ADP = AMP + phosphate + NADPH + H(+)</text>
        <dbReference type="Rhea" id="RHEA:32235"/>
        <dbReference type="ChEBI" id="CHEBI:15378"/>
        <dbReference type="ChEBI" id="CHEBI:43474"/>
        <dbReference type="ChEBI" id="CHEBI:57783"/>
        <dbReference type="ChEBI" id="CHEBI:64076"/>
        <dbReference type="ChEBI" id="CHEBI:456215"/>
        <dbReference type="ChEBI" id="CHEBI:456216"/>
        <dbReference type="EC" id="4.2.1.136"/>
    </reaction>
</comment>